<organism evidence="3 4">
    <name type="scientific">Oldenlandia corymbosa var. corymbosa</name>
    <dbReference type="NCBI Taxonomy" id="529605"/>
    <lineage>
        <taxon>Eukaryota</taxon>
        <taxon>Viridiplantae</taxon>
        <taxon>Streptophyta</taxon>
        <taxon>Embryophyta</taxon>
        <taxon>Tracheophyta</taxon>
        <taxon>Spermatophyta</taxon>
        <taxon>Magnoliopsida</taxon>
        <taxon>eudicotyledons</taxon>
        <taxon>Gunneridae</taxon>
        <taxon>Pentapetalae</taxon>
        <taxon>asterids</taxon>
        <taxon>lamiids</taxon>
        <taxon>Gentianales</taxon>
        <taxon>Rubiaceae</taxon>
        <taxon>Rubioideae</taxon>
        <taxon>Spermacoceae</taxon>
        <taxon>Hedyotis-Oldenlandia complex</taxon>
        <taxon>Oldenlandia</taxon>
    </lineage>
</organism>
<dbReference type="AlphaFoldDB" id="A0AAV1DBZ2"/>
<proteinExistence type="predicted"/>
<evidence type="ECO:0000313" key="4">
    <source>
        <dbReference type="Proteomes" id="UP001161247"/>
    </source>
</evidence>
<accession>A0AAV1DBZ2</accession>
<feature type="compositionally biased region" description="Basic and acidic residues" evidence="1">
    <location>
        <begin position="155"/>
        <end position="164"/>
    </location>
</feature>
<dbReference type="PANTHER" id="PTHR33640:SF8">
    <property type="entry name" value="TRANSMEMBRANE PROTEIN"/>
    <property type="match status" value="1"/>
</dbReference>
<protein>
    <submittedName>
        <fullName evidence="3">OLC1v1003246C1</fullName>
    </submittedName>
</protein>
<keyword evidence="2" id="KW-0472">Membrane</keyword>
<dbReference type="Proteomes" id="UP001161247">
    <property type="component" value="Chromosome 4"/>
</dbReference>
<evidence type="ECO:0000256" key="1">
    <source>
        <dbReference type="SAM" id="MobiDB-lite"/>
    </source>
</evidence>
<gene>
    <name evidence="3" type="ORF">OLC1_LOCUS13453</name>
</gene>
<name>A0AAV1DBZ2_OLDCO</name>
<evidence type="ECO:0000313" key="3">
    <source>
        <dbReference type="EMBL" id="CAI9104550.1"/>
    </source>
</evidence>
<dbReference type="EMBL" id="OX459121">
    <property type="protein sequence ID" value="CAI9104550.1"/>
    <property type="molecule type" value="Genomic_DNA"/>
</dbReference>
<dbReference type="PANTHER" id="PTHR33640">
    <property type="entry name" value="TRANSMEMBRANE PROTEIN"/>
    <property type="match status" value="1"/>
</dbReference>
<evidence type="ECO:0000256" key="2">
    <source>
        <dbReference type="SAM" id="Phobius"/>
    </source>
</evidence>
<keyword evidence="4" id="KW-1185">Reference proteome</keyword>
<sequence>MDPLNLHNIKVEKANAKLRYRRMKKITALFRLLELCIFFFIISRFTTQLPIAFKLSGEFFRGISVFAVSPRFVFIVGNVIVIILFLKSGQLSGKDGNFSGDGSSKPDLYEEYVKTCEKSRTVYKELESKNIITSSVKKQRKQSISVSREIVHPESAHINSEEKKMKLRRSQSENPKTMALKPVKEEEEEEAEDNIAGRKLRRSVTVRYRESVNSDQGKPAGVGSRAEDQMSNEEFRRTVEAFIARQQRFLREED</sequence>
<feature type="region of interest" description="Disordered" evidence="1">
    <location>
        <begin position="155"/>
        <end position="232"/>
    </location>
</feature>
<reference evidence="3" key="1">
    <citation type="submission" date="2023-03" db="EMBL/GenBank/DDBJ databases">
        <authorList>
            <person name="Julca I."/>
        </authorList>
    </citation>
    <scope>NUCLEOTIDE SEQUENCE</scope>
</reference>
<keyword evidence="2" id="KW-1133">Transmembrane helix</keyword>
<keyword evidence="2" id="KW-0812">Transmembrane</keyword>
<feature type="transmembrane region" description="Helical" evidence="2">
    <location>
        <begin position="59"/>
        <end position="86"/>
    </location>
</feature>
<feature type="transmembrane region" description="Helical" evidence="2">
    <location>
        <begin position="28"/>
        <end position="47"/>
    </location>
</feature>